<keyword evidence="9" id="KW-1185">Reference proteome</keyword>
<proteinExistence type="inferred from homology"/>
<evidence type="ECO:0000313" key="8">
    <source>
        <dbReference type="EMBL" id="CAG2197395.1"/>
    </source>
</evidence>
<keyword evidence="6 7" id="KW-0472">Membrane</keyword>
<dbReference type="EMBL" id="CAJPWZ010000647">
    <property type="protein sequence ID" value="CAG2197395.1"/>
    <property type="molecule type" value="Genomic_DNA"/>
</dbReference>
<dbReference type="PANTHER" id="PTHR10010">
    <property type="entry name" value="SOLUTE CARRIER FAMILY 34 SODIUM PHOSPHATE , MEMBER 2-RELATED"/>
    <property type="match status" value="1"/>
</dbReference>
<evidence type="ECO:0000256" key="7">
    <source>
        <dbReference type="SAM" id="Phobius"/>
    </source>
</evidence>
<dbReference type="GO" id="GO:0016324">
    <property type="term" value="C:apical plasma membrane"/>
    <property type="evidence" value="ECO:0007669"/>
    <property type="project" value="UniProtKB-SubCell"/>
</dbReference>
<keyword evidence="4 7" id="KW-0812">Transmembrane</keyword>
<dbReference type="PANTHER" id="PTHR10010:SF46">
    <property type="entry name" value="SODIUM-DEPENDENT PHOSPHATE TRANSPORT PROTEIN 2B"/>
    <property type="match status" value="1"/>
</dbReference>
<dbReference type="GO" id="GO:0044341">
    <property type="term" value="P:sodium-dependent phosphate transport"/>
    <property type="evidence" value="ECO:0007669"/>
    <property type="project" value="InterPro"/>
</dbReference>
<dbReference type="AlphaFoldDB" id="A0A8S3QLB1"/>
<dbReference type="InterPro" id="IPR003841">
    <property type="entry name" value="Na/Pi_transpt"/>
</dbReference>
<dbReference type="GO" id="GO:0005436">
    <property type="term" value="F:sodium:phosphate symporter activity"/>
    <property type="evidence" value="ECO:0007669"/>
    <property type="project" value="InterPro"/>
</dbReference>
<dbReference type="OrthoDB" id="76259at2759"/>
<dbReference type="Proteomes" id="UP000683360">
    <property type="component" value="Unassembled WGS sequence"/>
</dbReference>
<evidence type="ECO:0000256" key="4">
    <source>
        <dbReference type="ARBA" id="ARBA00022692"/>
    </source>
</evidence>
<feature type="transmembrane region" description="Helical" evidence="7">
    <location>
        <begin position="280"/>
        <end position="302"/>
    </location>
</feature>
<evidence type="ECO:0000256" key="3">
    <source>
        <dbReference type="ARBA" id="ARBA00022475"/>
    </source>
</evidence>
<evidence type="ECO:0000313" key="9">
    <source>
        <dbReference type="Proteomes" id="UP000683360"/>
    </source>
</evidence>
<protein>
    <submittedName>
        <fullName evidence="8">Sodium-dependent phosphate transport protein 2B</fullName>
    </submittedName>
</protein>
<comment type="similarity">
    <text evidence="2">Belongs to the SLC34A transporter family.</text>
</comment>
<reference evidence="8" key="1">
    <citation type="submission" date="2021-03" db="EMBL/GenBank/DDBJ databases">
        <authorList>
            <person name="Bekaert M."/>
        </authorList>
    </citation>
    <scope>NUCLEOTIDE SEQUENCE</scope>
</reference>
<evidence type="ECO:0000256" key="6">
    <source>
        <dbReference type="ARBA" id="ARBA00023136"/>
    </source>
</evidence>
<dbReference type="Pfam" id="PF02690">
    <property type="entry name" value="Na_Pi_cotrans"/>
    <property type="match status" value="1"/>
</dbReference>
<gene>
    <name evidence="8" type="ORF">MEDL_12244</name>
</gene>
<keyword evidence="3" id="KW-1003">Cell membrane</keyword>
<feature type="transmembrane region" description="Helical" evidence="7">
    <location>
        <begin position="322"/>
        <end position="345"/>
    </location>
</feature>
<organism evidence="8 9">
    <name type="scientific">Mytilus edulis</name>
    <name type="common">Blue mussel</name>
    <dbReference type="NCBI Taxonomy" id="6550"/>
    <lineage>
        <taxon>Eukaryota</taxon>
        <taxon>Metazoa</taxon>
        <taxon>Spiralia</taxon>
        <taxon>Lophotrochozoa</taxon>
        <taxon>Mollusca</taxon>
        <taxon>Bivalvia</taxon>
        <taxon>Autobranchia</taxon>
        <taxon>Pteriomorphia</taxon>
        <taxon>Mytilida</taxon>
        <taxon>Mytiloidea</taxon>
        <taxon>Mytilidae</taxon>
        <taxon>Mytilinae</taxon>
        <taxon>Mytilus</taxon>
    </lineage>
</organism>
<evidence type="ECO:0000256" key="1">
    <source>
        <dbReference type="ARBA" id="ARBA00004424"/>
    </source>
</evidence>
<comment type="subcellular location">
    <subcellularLocation>
        <location evidence="1">Apical cell membrane</location>
        <topology evidence="1">Multi-pass membrane protein</topology>
    </subcellularLocation>
</comment>
<comment type="caution">
    <text evidence="8">The sequence shown here is derived from an EMBL/GenBank/DDBJ whole genome shotgun (WGS) entry which is preliminary data.</text>
</comment>
<evidence type="ECO:0000256" key="5">
    <source>
        <dbReference type="ARBA" id="ARBA00022989"/>
    </source>
</evidence>
<keyword evidence="5 7" id="KW-1133">Transmembrane helix</keyword>
<accession>A0A8S3QLB1</accession>
<sequence>MEENATLETLVEIYKRADSWTFQRQILTTIVKNKELQDVQKLKPGLTRYKFNQAKEHIEQFGVGEPVTIKKLSREKYTVSQLDHFIDFITSGQIVKDQPFGEKTLKMETGEVIIIPTVIRSLTPSSIISQYVALCNEENVKPLGSSTLYKILDECSAVVRKSVEGLDNFIMEGCKGFDELDKVIKRLKLPTEEVKCLLLGLQKAKTYLKSGLKSHISRKSLVMDHCTSYALSSPSEPNYTSERNHQHTKLCEDCESLELSLNTIKKKAEEYQWQNKEATMYITAIPMVMGANIGTSVAKTIVSLTQSNDREKSRKAFGGATVLYMFNWLSVIILLPIEIAFRYLYHLTSAIVTRLHSTESGKKKDLLKIITRPFTELVVQINKHTISDIALNENGAADRLMLYRWCRQIKQPYNATTDHHSNFRMTIFVQSSSVFTSTLTPLVGVGVVSLDRMYPLTLGANIGTCITGILAALASPAKAIPYAI</sequence>
<name>A0A8S3QLB1_MYTED</name>
<evidence type="ECO:0000256" key="2">
    <source>
        <dbReference type="ARBA" id="ARBA00005808"/>
    </source>
</evidence>